<feature type="compositionally biased region" description="Low complexity" evidence="12">
    <location>
        <begin position="142"/>
        <end position="154"/>
    </location>
</feature>
<evidence type="ECO:0000256" key="10">
    <source>
        <dbReference type="ARBA" id="ARBA00023180"/>
    </source>
</evidence>
<dbReference type="GO" id="GO:0006869">
    <property type="term" value="P:lipid transport"/>
    <property type="evidence" value="ECO:0007669"/>
    <property type="project" value="InterPro"/>
</dbReference>
<protein>
    <recommendedName>
        <fullName evidence="14">Bifunctional inhibitor/plant lipid transfer protein/seed storage helical domain-containing protein</fullName>
    </recommendedName>
</protein>
<evidence type="ECO:0000256" key="8">
    <source>
        <dbReference type="ARBA" id="ARBA00023121"/>
    </source>
</evidence>
<keyword evidence="11" id="KW-0449">Lipoprotein</keyword>
<dbReference type="InterPro" id="IPR043325">
    <property type="entry name" value="LTSS"/>
</dbReference>
<accession>A0A498JAI1</accession>
<dbReference type="EMBL" id="RDQH01000334">
    <property type="protein sequence ID" value="RXH90823.1"/>
    <property type="molecule type" value="Genomic_DNA"/>
</dbReference>
<keyword evidence="6" id="KW-0336">GPI-anchor</keyword>
<keyword evidence="4" id="KW-0813">Transport</keyword>
<keyword evidence="10" id="KW-0325">Glycoprotein</keyword>
<keyword evidence="8" id="KW-0446">Lipid-binding</keyword>
<dbReference type="STRING" id="3750.A0A498JAI1"/>
<feature type="region of interest" description="Disordered" evidence="12">
    <location>
        <begin position="140"/>
        <end position="170"/>
    </location>
</feature>
<dbReference type="GO" id="GO:0008289">
    <property type="term" value="F:lipid binding"/>
    <property type="evidence" value="ECO:0007669"/>
    <property type="project" value="UniProtKB-KW"/>
</dbReference>
<evidence type="ECO:0000256" key="9">
    <source>
        <dbReference type="ARBA" id="ARBA00023157"/>
    </source>
</evidence>
<comment type="subcellular location">
    <subcellularLocation>
        <location evidence="2">Cell membrane</location>
        <topology evidence="2">Lipid-anchor</topology>
        <topology evidence="2">GPI-anchor</topology>
    </subcellularLocation>
</comment>
<dbReference type="GO" id="GO:0005886">
    <property type="term" value="C:plasma membrane"/>
    <property type="evidence" value="ECO:0007669"/>
    <property type="project" value="UniProtKB-SubCell"/>
</dbReference>
<organism evidence="15 16">
    <name type="scientific">Malus domestica</name>
    <name type="common">Apple</name>
    <name type="synonym">Pyrus malus</name>
    <dbReference type="NCBI Taxonomy" id="3750"/>
    <lineage>
        <taxon>Eukaryota</taxon>
        <taxon>Viridiplantae</taxon>
        <taxon>Streptophyta</taxon>
        <taxon>Embryophyta</taxon>
        <taxon>Tracheophyta</taxon>
        <taxon>Spermatophyta</taxon>
        <taxon>Magnoliopsida</taxon>
        <taxon>eudicotyledons</taxon>
        <taxon>Gunneridae</taxon>
        <taxon>Pentapetalae</taxon>
        <taxon>rosids</taxon>
        <taxon>fabids</taxon>
        <taxon>Rosales</taxon>
        <taxon>Rosaceae</taxon>
        <taxon>Amygdaloideae</taxon>
        <taxon>Maleae</taxon>
        <taxon>Malus</taxon>
    </lineage>
</organism>
<evidence type="ECO:0000256" key="1">
    <source>
        <dbReference type="ARBA" id="ARBA00003211"/>
    </source>
</evidence>
<dbReference type="PANTHER" id="PTHR33044">
    <property type="entry name" value="BIFUNCTIONAL INHIBITOR/LIPID-TRANSFER PROTEIN/SEED STORAGE 2S ALBUMIN SUPERFAMILY PROTEIN-RELATED"/>
    <property type="match status" value="1"/>
</dbReference>
<feature type="signal peptide" evidence="13">
    <location>
        <begin position="1"/>
        <end position="20"/>
    </location>
</feature>
<dbReference type="InterPro" id="IPR000528">
    <property type="entry name" value="Plant_nsLTP"/>
</dbReference>
<evidence type="ECO:0000259" key="14">
    <source>
        <dbReference type="SMART" id="SM00499"/>
    </source>
</evidence>
<evidence type="ECO:0000256" key="2">
    <source>
        <dbReference type="ARBA" id="ARBA00004609"/>
    </source>
</evidence>
<evidence type="ECO:0000313" key="15">
    <source>
        <dbReference type="EMBL" id="RXH90823.1"/>
    </source>
</evidence>
<evidence type="ECO:0000256" key="6">
    <source>
        <dbReference type="ARBA" id="ARBA00022622"/>
    </source>
</evidence>
<feature type="domain" description="Bifunctional inhibitor/plant lipid transfer protein/seed storage helical" evidence="14">
    <location>
        <begin position="54"/>
        <end position="133"/>
    </location>
</feature>
<keyword evidence="6" id="KW-0472">Membrane</keyword>
<comment type="caution">
    <text evidence="15">The sequence shown here is derived from an EMBL/GenBank/DDBJ whole genome shotgun (WGS) entry which is preliminary data.</text>
</comment>
<evidence type="ECO:0000256" key="12">
    <source>
        <dbReference type="SAM" id="MobiDB-lite"/>
    </source>
</evidence>
<evidence type="ECO:0000256" key="11">
    <source>
        <dbReference type="ARBA" id="ARBA00023288"/>
    </source>
</evidence>
<dbReference type="PRINTS" id="PR00382">
    <property type="entry name" value="LIPIDTRNSFER"/>
</dbReference>
<dbReference type="CDD" id="cd00010">
    <property type="entry name" value="AAI_LTSS"/>
    <property type="match status" value="1"/>
</dbReference>
<dbReference type="SUPFAM" id="SSF47699">
    <property type="entry name" value="Bifunctional inhibitor/lipid-transfer protein/seed storage 2S albumin"/>
    <property type="match status" value="1"/>
</dbReference>
<comment type="similarity">
    <text evidence="3">Belongs to the plant LTP family.</text>
</comment>
<evidence type="ECO:0000256" key="3">
    <source>
        <dbReference type="ARBA" id="ARBA00009748"/>
    </source>
</evidence>
<evidence type="ECO:0000256" key="13">
    <source>
        <dbReference type="SAM" id="SignalP"/>
    </source>
</evidence>
<evidence type="ECO:0000256" key="7">
    <source>
        <dbReference type="ARBA" id="ARBA00022729"/>
    </source>
</evidence>
<gene>
    <name evidence="15" type="ORF">DVH24_006768</name>
</gene>
<dbReference type="InterPro" id="IPR016140">
    <property type="entry name" value="Bifunc_inhib/LTP/seed_store"/>
</dbReference>
<dbReference type="Gene3D" id="1.10.110.10">
    <property type="entry name" value="Plant lipid-transfer and hydrophobic proteins"/>
    <property type="match status" value="1"/>
</dbReference>
<dbReference type="Pfam" id="PF14368">
    <property type="entry name" value="LTP_2"/>
    <property type="match status" value="1"/>
</dbReference>
<sequence length="205" mass="21407">MERLIYVSFILTTCFMLANCARIHVVNPLSYAPSPEPSSPDVPTTAGSPSLDDCDDVIYGMADCIPFLSDGNTNTKPEGSCCSGLEMVLKASDDCICEAIESSTDMGIPINMTKAMTLPSACEISAPSFLSECNLPLPPGASPHVHPTPKSSPKSPSPEPSQAPTSSINVVPAPVTAPHAGTYSLSASLALILCMLSASFYCISF</sequence>
<dbReference type="FunFam" id="1.10.110.10:FF:000001">
    <property type="entry name" value="Bifunctional inhibitor/lipid-transfer protein/seed storage 2S albumin superfamily protein"/>
    <property type="match status" value="1"/>
</dbReference>
<evidence type="ECO:0000256" key="4">
    <source>
        <dbReference type="ARBA" id="ARBA00022448"/>
    </source>
</evidence>
<reference evidence="15 16" key="1">
    <citation type="submission" date="2018-10" db="EMBL/GenBank/DDBJ databases">
        <title>A high-quality apple genome assembly.</title>
        <authorList>
            <person name="Hu J."/>
        </authorList>
    </citation>
    <scope>NUCLEOTIDE SEQUENCE [LARGE SCALE GENOMIC DNA]</scope>
    <source>
        <strain evidence="16">cv. HFTH1</strain>
        <tissue evidence="15">Young leaf</tissue>
    </source>
</reference>
<dbReference type="GO" id="GO:0098552">
    <property type="term" value="C:side of membrane"/>
    <property type="evidence" value="ECO:0007669"/>
    <property type="project" value="UniProtKB-KW"/>
</dbReference>
<dbReference type="InterPro" id="IPR036312">
    <property type="entry name" value="Bifun_inhib/LTP/seed_sf"/>
</dbReference>
<evidence type="ECO:0000313" key="16">
    <source>
        <dbReference type="Proteomes" id="UP000290289"/>
    </source>
</evidence>
<keyword evidence="7 13" id="KW-0732">Signal</keyword>
<feature type="chain" id="PRO_5019792242" description="Bifunctional inhibitor/plant lipid transfer protein/seed storage helical domain-containing protein" evidence="13">
    <location>
        <begin position="21"/>
        <end position="205"/>
    </location>
</feature>
<dbReference type="SMART" id="SM00499">
    <property type="entry name" value="AAI"/>
    <property type="match status" value="1"/>
</dbReference>
<evidence type="ECO:0000256" key="5">
    <source>
        <dbReference type="ARBA" id="ARBA00022475"/>
    </source>
</evidence>
<comment type="function">
    <text evidence="1">Plant non-specific lipid-transfer proteins transfer phospholipids as well as galactolipids across membranes. May play a role in wax or cutin deposition in the cell walls of expanding epidermal cells and certain secretory tissues.</text>
</comment>
<keyword evidence="5" id="KW-1003">Cell membrane</keyword>
<dbReference type="AlphaFoldDB" id="A0A498JAI1"/>
<name>A0A498JAI1_MALDO</name>
<keyword evidence="16" id="KW-1185">Reference proteome</keyword>
<keyword evidence="9" id="KW-1015">Disulfide bond</keyword>
<proteinExistence type="inferred from homology"/>
<dbReference type="Proteomes" id="UP000290289">
    <property type="component" value="Chromosome 8"/>
</dbReference>